<gene>
    <name evidence="3" type="primary">LOC106011749</name>
</gene>
<dbReference type="RefSeq" id="XP_012937916.1">
    <property type="nucleotide sequence ID" value="XM_013082462.1"/>
</dbReference>
<sequence>MKFPIFVAAALATLVAIEAAKMVRVKREALASRDKRAAVSFASLAGDAHLGVFSSFRAANDDIVETPKGVSRRRLKQTFGDLEVIGASAEAESDQTGHLTGHMYGSVATGLVKDIPDPEACQRSIDEMLEIAITGEHYDVNDPNIDNKDGRRVVWVDSETHVGSLAYRVEFLYVSSDIISRPAYYINACTKDVIVSFDQRAVPASLELAGTPRQAALYTTPTDYV</sequence>
<accession>A0ABM0ZZT5</accession>
<keyword evidence="1" id="KW-0732">Signal</keyword>
<reference evidence="3" key="1">
    <citation type="submission" date="2025-08" db="UniProtKB">
        <authorList>
            <consortium name="RefSeq"/>
        </authorList>
    </citation>
    <scope>IDENTIFICATION</scope>
</reference>
<evidence type="ECO:0000313" key="3">
    <source>
        <dbReference type="RefSeq" id="XP_012937916.1"/>
    </source>
</evidence>
<proteinExistence type="predicted"/>
<feature type="chain" id="PRO_5046217166" evidence="1">
    <location>
        <begin position="20"/>
        <end position="225"/>
    </location>
</feature>
<organism evidence="2 3">
    <name type="scientific">Aplysia californica</name>
    <name type="common">California sea hare</name>
    <dbReference type="NCBI Taxonomy" id="6500"/>
    <lineage>
        <taxon>Eukaryota</taxon>
        <taxon>Metazoa</taxon>
        <taxon>Spiralia</taxon>
        <taxon>Lophotrochozoa</taxon>
        <taxon>Mollusca</taxon>
        <taxon>Gastropoda</taxon>
        <taxon>Heterobranchia</taxon>
        <taxon>Euthyneura</taxon>
        <taxon>Tectipleura</taxon>
        <taxon>Aplysiida</taxon>
        <taxon>Aplysioidea</taxon>
        <taxon>Aplysiidae</taxon>
        <taxon>Aplysia</taxon>
    </lineage>
</organism>
<keyword evidence="2" id="KW-1185">Reference proteome</keyword>
<evidence type="ECO:0000313" key="2">
    <source>
        <dbReference type="Proteomes" id="UP000694888"/>
    </source>
</evidence>
<feature type="signal peptide" evidence="1">
    <location>
        <begin position="1"/>
        <end position="19"/>
    </location>
</feature>
<dbReference type="Gene3D" id="3.10.450.40">
    <property type="match status" value="1"/>
</dbReference>
<name>A0ABM0ZZT5_APLCA</name>
<evidence type="ECO:0000256" key="1">
    <source>
        <dbReference type="SAM" id="SignalP"/>
    </source>
</evidence>
<dbReference type="GeneID" id="106011749"/>
<dbReference type="Proteomes" id="UP000694888">
    <property type="component" value="Unplaced"/>
</dbReference>
<protein>
    <submittedName>
        <fullName evidence="3">Uncharacterized protein LOC106011749</fullName>
    </submittedName>
</protein>